<keyword evidence="3" id="KW-1185">Reference proteome</keyword>
<organism evidence="2 3">
    <name type="scientific">Eschrichtius robustus</name>
    <name type="common">California gray whale</name>
    <name type="synonym">Eschrichtius gibbosus</name>
    <dbReference type="NCBI Taxonomy" id="9764"/>
    <lineage>
        <taxon>Eukaryota</taxon>
        <taxon>Metazoa</taxon>
        <taxon>Chordata</taxon>
        <taxon>Craniata</taxon>
        <taxon>Vertebrata</taxon>
        <taxon>Euteleostomi</taxon>
        <taxon>Mammalia</taxon>
        <taxon>Eutheria</taxon>
        <taxon>Laurasiatheria</taxon>
        <taxon>Artiodactyla</taxon>
        <taxon>Whippomorpha</taxon>
        <taxon>Cetacea</taxon>
        <taxon>Mysticeti</taxon>
        <taxon>Eschrichtiidae</taxon>
        <taxon>Eschrichtius</taxon>
    </lineage>
</organism>
<reference evidence="2 3" key="1">
    <citation type="submission" date="2022-11" db="EMBL/GenBank/DDBJ databases">
        <title>Whole genome sequence of Eschrichtius robustus ER-17-0199.</title>
        <authorList>
            <person name="Bruniche-Olsen A."/>
            <person name="Black A.N."/>
            <person name="Fields C.J."/>
            <person name="Walden K."/>
            <person name="Dewoody J.A."/>
        </authorList>
    </citation>
    <scope>NUCLEOTIDE SEQUENCE [LARGE SCALE GENOMIC DNA]</scope>
    <source>
        <strain evidence="2">ER-17-0199</strain>
        <tissue evidence="2">Blubber</tissue>
    </source>
</reference>
<evidence type="ECO:0000313" key="3">
    <source>
        <dbReference type="Proteomes" id="UP001159641"/>
    </source>
</evidence>
<dbReference type="AlphaFoldDB" id="A0AB34GGY1"/>
<feature type="region of interest" description="Disordered" evidence="1">
    <location>
        <begin position="31"/>
        <end position="52"/>
    </location>
</feature>
<dbReference type="EMBL" id="JAIQCJ010002246">
    <property type="protein sequence ID" value="KAJ8778297.1"/>
    <property type="molecule type" value="Genomic_DNA"/>
</dbReference>
<comment type="caution">
    <text evidence="2">The sequence shown here is derived from an EMBL/GenBank/DDBJ whole genome shotgun (WGS) entry which is preliminary data.</text>
</comment>
<evidence type="ECO:0000313" key="2">
    <source>
        <dbReference type="EMBL" id="KAJ8778297.1"/>
    </source>
</evidence>
<accession>A0AB34GGY1</accession>
<proteinExistence type="predicted"/>
<protein>
    <submittedName>
        <fullName evidence="2">Uncharacterized protein</fullName>
    </submittedName>
</protein>
<evidence type="ECO:0000256" key="1">
    <source>
        <dbReference type="SAM" id="MobiDB-lite"/>
    </source>
</evidence>
<sequence>MKKLSSAGGNCFSWAAPAPVPAAAAAIPARPPSLGSLPPPAQRQLPRGDRTSASLAVVPEVAAAGPEEEFAAHLQLRARLRGFVPVCVLGRAGVLCHRRKRTWSWKQEGPAARRGASRMVGMKSPQLGRADDDVNRNVRRIRVSTWCGGEGNMWIVLGLRALRSSVLARKARCWYLGDIVTHPGKLEVGRN</sequence>
<gene>
    <name evidence="2" type="ORF">J1605_013701</name>
</gene>
<name>A0AB34GGY1_ESCRO</name>
<dbReference type="Proteomes" id="UP001159641">
    <property type="component" value="Unassembled WGS sequence"/>
</dbReference>